<evidence type="ECO:0000259" key="3">
    <source>
        <dbReference type="PROSITE" id="PS50887"/>
    </source>
</evidence>
<dbReference type="InterPro" id="IPR029787">
    <property type="entry name" value="Nucleotide_cyclase"/>
</dbReference>
<dbReference type="InterPro" id="IPR000160">
    <property type="entry name" value="GGDEF_dom"/>
</dbReference>
<dbReference type="RefSeq" id="WP_114957489.1">
    <property type="nucleotide sequence ID" value="NZ_JBHSJF010000003.1"/>
</dbReference>
<dbReference type="Pfam" id="PF05228">
    <property type="entry name" value="CHASE4"/>
    <property type="match status" value="1"/>
</dbReference>
<evidence type="ECO:0000256" key="1">
    <source>
        <dbReference type="SAM" id="Phobius"/>
    </source>
</evidence>
<dbReference type="Gene3D" id="3.30.70.270">
    <property type="match status" value="1"/>
</dbReference>
<keyword evidence="1" id="KW-1133">Transmembrane helix</keyword>
<proteinExistence type="predicted"/>
<keyword evidence="1" id="KW-0472">Membrane</keyword>
<evidence type="ECO:0000313" key="4">
    <source>
        <dbReference type="EMBL" id="MFC5067095.1"/>
    </source>
</evidence>
<dbReference type="PANTHER" id="PTHR44757">
    <property type="entry name" value="DIGUANYLATE CYCLASE DGCP"/>
    <property type="match status" value="1"/>
</dbReference>
<dbReference type="PROSITE" id="PS50883">
    <property type="entry name" value="EAL"/>
    <property type="match status" value="1"/>
</dbReference>
<sequence>MSLTRQITICLAIGAMVTFLTVGLMTFWMAKQHDIEAASATRTMVTGGLASARHKLEALTNDYAWWDEAYQAYHRDDRGWIDANIGTGITGTEIADALVIVSPEGEIKYGWALEGGDAADAIVSKDIIKTALDVTRNVPVDRAQARTILARGPSGVLMVGAAPITPVETAGSSDKSTMPMLIMAQYLNEERLGELGRSFLLQDLNVSNDPIDGQDSFALADASGATIAELTWTPPKPGEALLRTAAMPLAGALGVFTLTMFLIGFRARTLASALSWSEQQANIAARRDHLTGLSNRKGLSELLGSKQCRQAASRGELAVIYLDINGFKGVNDSVGHHGGDQLVREIAERFVQVLPAGSLLARVGGDEFVVALVGVNAANVAGVAAMLSGALGVPFNVCGVEFHVSCAVGYTTTATGDAEAEELIRQADMAMYQAKGDGVREPLGYMSSMETGALEKKQFENHLWNAFQAGELEVFYQPIARSSDMGVTGLEALIRWNSPELGYVSPAKLVAAAEESGLIRDIGDFVLDRVCQDMRHWPDLRVSVNVSPMQLRDPSYPAGFQKILKRHRVKPHQIEIELTENVLIDDPDAAARKLAELRKLGVTVALDDFGTGFSSIGALRSFPLDRIKIDRSFVQEMTTNPESIGLVRALVAVADSMKLEVVSEGVETAEQAQMMRLCGCEYLQGYLLSRPAPVASIVELLEAAPPAGAVVENTSSLRRVS</sequence>
<name>A0ABV9YW75_9HYPH</name>
<feature type="transmembrane region" description="Helical" evidence="1">
    <location>
        <begin position="7"/>
        <end position="30"/>
    </location>
</feature>
<feature type="domain" description="GGDEF" evidence="3">
    <location>
        <begin position="315"/>
        <end position="447"/>
    </location>
</feature>
<accession>A0ABV9YW75</accession>
<dbReference type="NCBIfam" id="TIGR00254">
    <property type="entry name" value="GGDEF"/>
    <property type="match status" value="1"/>
</dbReference>
<keyword evidence="5" id="KW-1185">Reference proteome</keyword>
<dbReference type="InterPro" id="IPR043128">
    <property type="entry name" value="Rev_trsase/Diguanyl_cyclase"/>
</dbReference>
<dbReference type="PANTHER" id="PTHR44757:SF2">
    <property type="entry name" value="BIOFILM ARCHITECTURE MAINTENANCE PROTEIN MBAA"/>
    <property type="match status" value="1"/>
</dbReference>
<protein>
    <submittedName>
        <fullName evidence="4">Bifunctional diguanylate cyclase/phosphodiesterase</fullName>
    </submittedName>
</protein>
<gene>
    <name evidence="4" type="ORF">ACFPFW_03590</name>
</gene>
<dbReference type="SUPFAM" id="SSF55073">
    <property type="entry name" value="Nucleotide cyclase"/>
    <property type="match status" value="1"/>
</dbReference>
<dbReference type="Proteomes" id="UP001595796">
    <property type="component" value="Unassembled WGS sequence"/>
</dbReference>
<dbReference type="InterPro" id="IPR052155">
    <property type="entry name" value="Biofilm_reg_signaling"/>
</dbReference>
<dbReference type="Pfam" id="PF00990">
    <property type="entry name" value="GGDEF"/>
    <property type="match status" value="1"/>
</dbReference>
<evidence type="ECO:0000259" key="2">
    <source>
        <dbReference type="PROSITE" id="PS50883"/>
    </source>
</evidence>
<dbReference type="SMART" id="SM00267">
    <property type="entry name" value="GGDEF"/>
    <property type="match status" value="1"/>
</dbReference>
<dbReference type="SMART" id="SM00052">
    <property type="entry name" value="EAL"/>
    <property type="match status" value="1"/>
</dbReference>
<dbReference type="SUPFAM" id="SSF141868">
    <property type="entry name" value="EAL domain-like"/>
    <property type="match status" value="1"/>
</dbReference>
<comment type="caution">
    <text evidence="4">The sequence shown here is derived from an EMBL/GenBank/DDBJ whole genome shotgun (WGS) entry which is preliminary data.</text>
</comment>
<evidence type="ECO:0000313" key="5">
    <source>
        <dbReference type="Proteomes" id="UP001595796"/>
    </source>
</evidence>
<dbReference type="InterPro" id="IPR007892">
    <property type="entry name" value="CHASE4"/>
</dbReference>
<dbReference type="CDD" id="cd01948">
    <property type="entry name" value="EAL"/>
    <property type="match status" value="1"/>
</dbReference>
<dbReference type="InterPro" id="IPR001633">
    <property type="entry name" value="EAL_dom"/>
</dbReference>
<dbReference type="Gene3D" id="3.20.20.450">
    <property type="entry name" value="EAL domain"/>
    <property type="match status" value="1"/>
</dbReference>
<reference evidence="5" key="1">
    <citation type="journal article" date="2019" name="Int. J. Syst. Evol. Microbiol.">
        <title>The Global Catalogue of Microorganisms (GCM) 10K type strain sequencing project: providing services to taxonomists for standard genome sequencing and annotation.</title>
        <authorList>
            <consortium name="The Broad Institute Genomics Platform"/>
            <consortium name="The Broad Institute Genome Sequencing Center for Infectious Disease"/>
            <person name="Wu L."/>
            <person name="Ma J."/>
        </authorList>
    </citation>
    <scope>NUCLEOTIDE SEQUENCE [LARGE SCALE GENOMIC DNA]</scope>
    <source>
        <strain evidence="5">CGMCC 1.16444</strain>
    </source>
</reference>
<dbReference type="CDD" id="cd01949">
    <property type="entry name" value="GGDEF"/>
    <property type="match status" value="1"/>
</dbReference>
<dbReference type="EMBL" id="JBHSJF010000003">
    <property type="protein sequence ID" value="MFC5067095.1"/>
    <property type="molecule type" value="Genomic_DNA"/>
</dbReference>
<organism evidence="4 5">
    <name type="scientific">Flaviflagellibacter deserti</name>
    <dbReference type="NCBI Taxonomy" id="2267266"/>
    <lineage>
        <taxon>Bacteria</taxon>
        <taxon>Pseudomonadati</taxon>
        <taxon>Pseudomonadota</taxon>
        <taxon>Alphaproteobacteria</taxon>
        <taxon>Hyphomicrobiales</taxon>
        <taxon>Flaviflagellibacter</taxon>
    </lineage>
</organism>
<feature type="domain" description="EAL" evidence="2">
    <location>
        <begin position="456"/>
        <end position="705"/>
    </location>
</feature>
<dbReference type="PROSITE" id="PS50887">
    <property type="entry name" value="GGDEF"/>
    <property type="match status" value="1"/>
</dbReference>
<dbReference type="Pfam" id="PF00563">
    <property type="entry name" value="EAL"/>
    <property type="match status" value="1"/>
</dbReference>
<keyword evidence="1" id="KW-0812">Transmembrane</keyword>
<dbReference type="InterPro" id="IPR035919">
    <property type="entry name" value="EAL_sf"/>
</dbReference>